<feature type="coiled-coil region" evidence="1">
    <location>
        <begin position="178"/>
        <end position="205"/>
    </location>
</feature>
<protein>
    <submittedName>
        <fullName evidence="3">Uncharacterized protein</fullName>
    </submittedName>
</protein>
<evidence type="ECO:0000256" key="1">
    <source>
        <dbReference type="SAM" id="Coils"/>
    </source>
</evidence>
<evidence type="ECO:0000256" key="2">
    <source>
        <dbReference type="SAM" id="MobiDB-lite"/>
    </source>
</evidence>
<reference evidence="3" key="1">
    <citation type="submission" date="2015-06" db="EMBL/GenBank/DDBJ databases">
        <authorList>
            <person name="Joergensen T."/>
        </authorList>
    </citation>
    <scope>NUCLEOTIDE SEQUENCE</scope>
    <source>
        <plasmid evidence="3">pRGRH0059</plasmid>
    </source>
</reference>
<evidence type="ECO:0000313" key="3">
    <source>
        <dbReference type="EMBL" id="CRY93749.1"/>
    </source>
</evidence>
<dbReference type="EMBL" id="LN852750">
    <property type="protein sequence ID" value="CRY93749.1"/>
    <property type="molecule type" value="Genomic_DNA"/>
</dbReference>
<proteinExistence type="predicted"/>
<feature type="coiled-coil region" evidence="1">
    <location>
        <begin position="288"/>
        <end position="345"/>
    </location>
</feature>
<keyword evidence="3" id="KW-0614">Plasmid</keyword>
<feature type="region of interest" description="Disordered" evidence="2">
    <location>
        <begin position="1"/>
        <end position="23"/>
    </location>
</feature>
<name>A0A0H5PX50_9ZZZZ</name>
<feature type="compositionally biased region" description="Basic and acidic residues" evidence="2">
    <location>
        <begin position="364"/>
        <end position="390"/>
    </location>
</feature>
<geneLocation type="plasmid" evidence="3">
    <name>pRGRH0059</name>
</geneLocation>
<feature type="compositionally biased region" description="Basic and acidic residues" evidence="2">
    <location>
        <begin position="397"/>
        <end position="407"/>
    </location>
</feature>
<organism evidence="3">
    <name type="scientific">uncultured prokaryote</name>
    <dbReference type="NCBI Taxonomy" id="198431"/>
    <lineage>
        <taxon>unclassified sequences</taxon>
        <taxon>environmental samples</taxon>
    </lineage>
</organism>
<reference evidence="3" key="2">
    <citation type="submission" date="2015-07" db="EMBL/GenBank/DDBJ databases">
        <title>Plasmids, circular viruses and viroids from rat gut.</title>
        <authorList>
            <person name="Jorgensen T.J."/>
            <person name="Hansen M.A."/>
            <person name="Xu Z."/>
            <person name="Tabak M.A."/>
            <person name="Sorensen S.J."/>
            <person name="Hansen L.H."/>
        </authorList>
    </citation>
    <scope>NUCLEOTIDE SEQUENCE</scope>
    <source>
        <plasmid evidence="3">pRGRH0059</plasmid>
    </source>
</reference>
<feature type="region of interest" description="Disordered" evidence="2">
    <location>
        <begin position="364"/>
        <end position="413"/>
    </location>
</feature>
<accession>A0A0H5PX50</accession>
<keyword evidence="1" id="KW-0175">Coiled coil</keyword>
<dbReference type="AlphaFoldDB" id="A0A0H5PX50"/>
<sequence length="413" mass="47542">MAKQTSINVQPVKGGSEEHNKRKKKLDYVRKDLSHLNEYWECDTQANRLANIKALYQSKTGQKMQAKATPIREGVVVIQESTTMADLHRLADAYRDRLGIEVFQIAIHRDEGYQKSKDWKPNLHAHLVFDWTNHSTGKSVKLNRQKMAEMQTITAEVLGMERGQSSEKKHLTAQQFKAAAEAQRAEQLKEQVAELSTAKAAKEETMNTIKTVGKYVVDAVTGKAKAKENALQERVTKLEVQLPTEREKGRQEGGKQVLQAILSAARLKLEDLTPENIGKRWRLWFDKAKSLEQEVKQLKEAAEAQKEAAYWAKINFGNERYREGLKGSQTRIKGLEEDVAELIREYAHGDPDVLRHYSTPREERLFMSPKELEQQEAERKKREQEGKKEAPQVTEAPKQERQEEQKRSWGFRR</sequence>